<name>A0ABR2NC71_9ROSI</name>
<sequence>MKVWTLYVGNLSEQIHWYVFDRHGRVLDSFILHKRAVDEHRFGFVHMGFEEESMWKKCGVSNSGASVSKVNAEDGRRMPEVRVENRPLGGAVHDASCGGSRDGGLSGGFVTLLNWVVPQVMQSGVLDRWFSRVVDLNVEDSALDCRWEATLEPSSFEQGRVLIEMTTIDRIEERLEFFAGRSCVSGLYLGVGYVVTWAMSVGRRWGRCEARRVVGSVSRGFFGRGNGLWNGHEGVSDASVSAVREEQLVDVAVNCIGPVVEGSTTEFLVANGYKRKVR</sequence>
<proteinExistence type="predicted"/>
<dbReference type="EMBL" id="JBBPBN010000180">
    <property type="protein sequence ID" value="KAK8973751.1"/>
    <property type="molecule type" value="Genomic_DNA"/>
</dbReference>
<evidence type="ECO:0000313" key="1">
    <source>
        <dbReference type="EMBL" id="KAK8973751.1"/>
    </source>
</evidence>
<reference evidence="1 2" key="1">
    <citation type="journal article" date="2024" name="G3 (Bethesda)">
        <title>Genome assembly of Hibiscus sabdariffa L. provides insights into metabolisms of medicinal natural products.</title>
        <authorList>
            <person name="Kim T."/>
        </authorList>
    </citation>
    <scope>NUCLEOTIDE SEQUENCE [LARGE SCALE GENOMIC DNA]</scope>
    <source>
        <strain evidence="1">TK-2024</strain>
        <tissue evidence="1">Old leaves</tissue>
    </source>
</reference>
<dbReference type="Proteomes" id="UP001396334">
    <property type="component" value="Unassembled WGS sequence"/>
</dbReference>
<evidence type="ECO:0000313" key="2">
    <source>
        <dbReference type="Proteomes" id="UP001396334"/>
    </source>
</evidence>
<comment type="caution">
    <text evidence="1">The sequence shown here is derived from an EMBL/GenBank/DDBJ whole genome shotgun (WGS) entry which is preliminary data.</text>
</comment>
<accession>A0ABR2NC71</accession>
<gene>
    <name evidence="1" type="ORF">V6N11_019538</name>
</gene>
<keyword evidence="2" id="KW-1185">Reference proteome</keyword>
<organism evidence="1 2">
    <name type="scientific">Hibiscus sabdariffa</name>
    <name type="common">roselle</name>
    <dbReference type="NCBI Taxonomy" id="183260"/>
    <lineage>
        <taxon>Eukaryota</taxon>
        <taxon>Viridiplantae</taxon>
        <taxon>Streptophyta</taxon>
        <taxon>Embryophyta</taxon>
        <taxon>Tracheophyta</taxon>
        <taxon>Spermatophyta</taxon>
        <taxon>Magnoliopsida</taxon>
        <taxon>eudicotyledons</taxon>
        <taxon>Gunneridae</taxon>
        <taxon>Pentapetalae</taxon>
        <taxon>rosids</taxon>
        <taxon>malvids</taxon>
        <taxon>Malvales</taxon>
        <taxon>Malvaceae</taxon>
        <taxon>Malvoideae</taxon>
        <taxon>Hibiscus</taxon>
    </lineage>
</organism>
<protein>
    <submittedName>
        <fullName evidence="1">Uncharacterized protein</fullName>
    </submittedName>
</protein>